<gene>
    <name evidence="1" type="ORF">ETSY2_26425</name>
</gene>
<dbReference type="PATRIC" id="fig|1429439.4.peg.4486"/>
<dbReference type="AlphaFoldDB" id="W4M5F2"/>
<dbReference type="Proteomes" id="UP000019140">
    <property type="component" value="Unassembled WGS sequence"/>
</dbReference>
<protein>
    <recommendedName>
        <fullName evidence="3">Class I SAM-dependent methyltransferase</fullName>
    </recommendedName>
</protein>
<organism evidence="1 2">
    <name type="scientific">Candidatus Entotheonella gemina</name>
    <dbReference type="NCBI Taxonomy" id="1429439"/>
    <lineage>
        <taxon>Bacteria</taxon>
        <taxon>Pseudomonadati</taxon>
        <taxon>Nitrospinota/Tectimicrobiota group</taxon>
        <taxon>Candidatus Tectimicrobiota</taxon>
        <taxon>Candidatus Entotheonellia</taxon>
        <taxon>Candidatus Entotheonellales</taxon>
        <taxon>Candidatus Entotheonellaceae</taxon>
        <taxon>Candidatus Entotheonella</taxon>
    </lineage>
</organism>
<evidence type="ECO:0000313" key="2">
    <source>
        <dbReference type="Proteomes" id="UP000019140"/>
    </source>
</evidence>
<reference evidence="1 2" key="1">
    <citation type="journal article" date="2014" name="Nature">
        <title>An environmental bacterial taxon with a large and distinct metabolic repertoire.</title>
        <authorList>
            <person name="Wilson M.C."/>
            <person name="Mori T."/>
            <person name="Ruckert C."/>
            <person name="Uria A.R."/>
            <person name="Helf M.J."/>
            <person name="Takada K."/>
            <person name="Gernert C."/>
            <person name="Steffens U.A."/>
            <person name="Heycke N."/>
            <person name="Schmitt S."/>
            <person name="Rinke C."/>
            <person name="Helfrich E.J."/>
            <person name="Brachmann A.O."/>
            <person name="Gurgui C."/>
            <person name="Wakimoto T."/>
            <person name="Kracht M."/>
            <person name="Crusemann M."/>
            <person name="Hentschel U."/>
            <person name="Abe I."/>
            <person name="Matsunaga S."/>
            <person name="Kalinowski J."/>
            <person name="Takeyama H."/>
            <person name="Piel J."/>
        </authorList>
    </citation>
    <scope>NUCLEOTIDE SEQUENCE [LARGE SCALE GENOMIC DNA]</scope>
    <source>
        <strain evidence="2">TSY2</strain>
    </source>
</reference>
<dbReference type="SUPFAM" id="SSF53335">
    <property type="entry name" value="S-adenosyl-L-methionine-dependent methyltransferases"/>
    <property type="match status" value="1"/>
</dbReference>
<dbReference type="Pfam" id="PF13578">
    <property type="entry name" value="Methyltransf_24"/>
    <property type="match status" value="1"/>
</dbReference>
<comment type="caution">
    <text evidence="1">The sequence shown here is derived from an EMBL/GenBank/DDBJ whole genome shotgun (WGS) entry which is preliminary data.</text>
</comment>
<dbReference type="Gene3D" id="3.40.50.150">
    <property type="entry name" value="Vaccinia Virus protein VP39"/>
    <property type="match status" value="1"/>
</dbReference>
<name>W4M5F2_9BACT</name>
<proteinExistence type="predicted"/>
<dbReference type="InterPro" id="IPR029063">
    <property type="entry name" value="SAM-dependent_MTases_sf"/>
</dbReference>
<evidence type="ECO:0000313" key="1">
    <source>
        <dbReference type="EMBL" id="ETX04847.1"/>
    </source>
</evidence>
<sequence length="279" mass="32573">MESIHSSTSEATTDFLRAVRSYENTGDGNDRLWLDFTKKTDSIPWLKAHRDYVEANSLGFGDRAFHYNWYLILQHLRHLHPERPIRTLEIGVYKGQVISLWGLIAKELKIPVEVTAVSPLEGNFTPTVWTRVKILRSIRKRVDPVFKKRLKSGNMYREDDYEQIVRDFYTHLNLDFEKVRLLRGYSTQPELVQAARERTYDLIYIDGDHRYEGVIHDLEKYAVHLPKGGLLVMDDGSYFLEGSKFWKGHKAVSEACRKIEGLGFVNRLNVGHNRVYERS</sequence>
<evidence type="ECO:0008006" key="3">
    <source>
        <dbReference type="Google" id="ProtNLM"/>
    </source>
</evidence>
<keyword evidence="2" id="KW-1185">Reference proteome</keyword>
<dbReference type="HOGENOM" id="CLU_996323_0_0_7"/>
<accession>W4M5F2</accession>
<dbReference type="EMBL" id="AZHX01001103">
    <property type="protein sequence ID" value="ETX04847.1"/>
    <property type="molecule type" value="Genomic_DNA"/>
</dbReference>